<dbReference type="CDD" id="cd17906">
    <property type="entry name" value="CheX"/>
    <property type="match status" value="1"/>
</dbReference>
<name>A0A7M3MB19_9BACT</name>
<dbReference type="PANTHER" id="PTHR39452">
    <property type="entry name" value="CHEY-P PHOSPHATASE CHEX"/>
    <property type="match status" value="1"/>
</dbReference>
<accession>A0A7M3MB19</accession>
<evidence type="ECO:0000259" key="2">
    <source>
        <dbReference type="Pfam" id="PF13690"/>
    </source>
</evidence>
<protein>
    <submittedName>
        <fullName evidence="3">Chemotaxis protein CheX</fullName>
    </submittedName>
</protein>
<dbReference type="PANTHER" id="PTHR39452:SF1">
    <property type="entry name" value="CHEY-P PHOSPHATASE CHEX"/>
    <property type="match status" value="1"/>
</dbReference>
<comment type="caution">
    <text evidence="3">The sequence shown here is derived from an EMBL/GenBank/DDBJ whole genome shotgun (WGS) entry which is preliminary data.</text>
</comment>
<dbReference type="AlphaFoldDB" id="A0A7M3MB19"/>
<reference evidence="3 4" key="1">
    <citation type="submission" date="2018-06" db="EMBL/GenBank/DDBJ databases">
        <title>Complete genome of Desulfovibrio indonesiensis P37SLT.</title>
        <authorList>
            <person name="Crispim J.S."/>
            <person name="Vidigal P.M.P."/>
            <person name="Silva L.C.F."/>
            <person name="Laguardia C.N."/>
            <person name="Araujo L.C."/>
            <person name="Dias R.S."/>
            <person name="Sousa M.P."/>
            <person name="Paula S.O."/>
            <person name="Silva C."/>
        </authorList>
    </citation>
    <scope>NUCLEOTIDE SEQUENCE [LARGE SCALE GENOMIC DNA]</scope>
    <source>
        <strain evidence="3 4">P37SLT</strain>
    </source>
</reference>
<evidence type="ECO:0000313" key="4">
    <source>
        <dbReference type="Proteomes" id="UP000448292"/>
    </source>
</evidence>
<sequence>MTEPSGVEIAKPFIKATTDVLATMAMIEPKPGKPFVKKDNTATGDISAIIGITGTKNGAISVSFTKRCAIAVVKAMLGDDIEDILQDAKDAVGEIANMISGQARANLVEMGLNFAGSTPSVVMGDNHTITHITTNPVVSIPFSTDYGEFYVEFVFE</sequence>
<dbReference type="SUPFAM" id="SSF103039">
    <property type="entry name" value="CheC-like"/>
    <property type="match status" value="1"/>
</dbReference>
<dbReference type="OrthoDB" id="9790435at2"/>
<proteinExistence type="predicted"/>
<dbReference type="GO" id="GO:0006935">
    <property type="term" value="P:chemotaxis"/>
    <property type="evidence" value="ECO:0007669"/>
    <property type="project" value="UniProtKB-KW"/>
</dbReference>
<dbReference type="InterPro" id="IPR028051">
    <property type="entry name" value="CheX-like_dom"/>
</dbReference>
<dbReference type="InterPro" id="IPR038756">
    <property type="entry name" value="CheX-like"/>
</dbReference>
<feature type="domain" description="Chemotaxis phosphatase CheX-like" evidence="2">
    <location>
        <begin position="46"/>
        <end position="143"/>
    </location>
</feature>
<dbReference type="RefSeq" id="WP_144304215.1">
    <property type="nucleotide sequence ID" value="NZ_QMIE01000018.1"/>
</dbReference>
<dbReference type="Pfam" id="PF13690">
    <property type="entry name" value="CheX"/>
    <property type="match status" value="1"/>
</dbReference>
<dbReference type="Proteomes" id="UP000448292">
    <property type="component" value="Unassembled WGS sequence"/>
</dbReference>
<keyword evidence="1" id="KW-0145">Chemotaxis</keyword>
<keyword evidence="4" id="KW-1185">Reference proteome</keyword>
<evidence type="ECO:0000256" key="1">
    <source>
        <dbReference type="ARBA" id="ARBA00022500"/>
    </source>
</evidence>
<evidence type="ECO:0000313" key="3">
    <source>
        <dbReference type="EMBL" id="TVM15179.1"/>
    </source>
</evidence>
<dbReference type="Gene3D" id="3.40.1550.10">
    <property type="entry name" value="CheC-like"/>
    <property type="match status" value="1"/>
</dbReference>
<gene>
    <name evidence="3" type="ORF">DPQ33_15915</name>
</gene>
<dbReference type="InterPro" id="IPR028976">
    <property type="entry name" value="CheC-like_sf"/>
</dbReference>
<organism evidence="3 4">
    <name type="scientific">Oceanidesulfovibrio indonesiensis</name>
    <dbReference type="NCBI Taxonomy" id="54767"/>
    <lineage>
        <taxon>Bacteria</taxon>
        <taxon>Pseudomonadati</taxon>
        <taxon>Thermodesulfobacteriota</taxon>
        <taxon>Desulfovibrionia</taxon>
        <taxon>Desulfovibrionales</taxon>
        <taxon>Desulfovibrionaceae</taxon>
        <taxon>Oceanidesulfovibrio</taxon>
    </lineage>
</organism>
<dbReference type="EMBL" id="QMIE01000018">
    <property type="protein sequence ID" value="TVM15179.1"/>
    <property type="molecule type" value="Genomic_DNA"/>
</dbReference>